<evidence type="ECO:0008006" key="7">
    <source>
        <dbReference type="Google" id="ProtNLM"/>
    </source>
</evidence>
<organism evidence="5 6">
    <name type="scientific">Rhizorhabdus dicambivorans</name>
    <dbReference type="NCBI Taxonomy" id="1850238"/>
    <lineage>
        <taxon>Bacteria</taxon>
        <taxon>Pseudomonadati</taxon>
        <taxon>Pseudomonadota</taxon>
        <taxon>Alphaproteobacteria</taxon>
        <taxon>Sphingomonadales</taxon>
        <taxon>Sphingomonadaceae</taxon>
        <taxon>Rhizorhabdus</taxon>
    </lineage>
</organism>
<feature type="transmembrane region" description="Helical" evidence="2">
    <location>
        <begin position="358"/>
        <end position="376"/>
    </location>
</feature>
<keyword evidence="6" id="KW-1185">Reference proteome</keyword>
<evidence type="ECO:0000259" key="4">
    <source>
        <dbReference type="SMART" id="SM01080"/>
    </source>
</evidence>
<dbReference type="SUPFAM" id="SSF81606">
    <property type="entry name" value="PP2C-like"/>
    <property type="match status" value="1"/>
</dbReference>
<keyword evidence="2" id="KW-0472">Membrane</keyword>
<dbReference type="Proteomes" id="UP000218934">
    <property type="component" value="Unassembled WGS sequence"/>
</dbReference>
<comment type="caution">
    <text evidence="5">The sequence shown here is derived from an EMBL/GenBank/DDBJ whole genome shotgun (WGS) entry which is preliminary data.</text>
</comment>
<dbReference type="InterPro" id="IPR001932">
    <property type="entry name" value="PPM-type_phosphatase-like_dom"/>
</dbReference>
<name>A0A2A4FVW4_9SPHN</name>
<dbReference type="SMART" id="SM01080">
    <property type="entry name" value="CHASE2"/>
    <property type="match status" value="1"/>
</dbReference>
<dbReference type="GO" id="GO:0016791">
    <property type="term" value="F:phosphatase activity"/>
    <property type="evidence" value="ECO:0007669"/>
    <property type="project" value="TreeGrafter"/>
</dbReference>
<evidence type="ECO:0000256" key="2">
    <source>
        <dbReference type="SAM" id="Phobius"/>
    </source>
</evidence>
<evidence type="ECO:0000313" key="5">
    <source>
        <dbReference type="EMBL" id="PCE41588.1"/>
    </source>
</evidence>
<protein>
    <recommendedName>
        <fullName evidence="7">CHASE2 domain-containing protein</fullName>
    </recommendedName>
</protein>
<dbReference type="InterPro" id="IPR052016">
    <property type="entry name" value="Bact_Sigma-Reg"/>
</dbReference>
<dbReference type="SMART" id="SM00331">
    <property type="entry name" value="PP2C_SIG"/>
    <property type="match status" value="1"/>
</dbReference>
<dbReference type="OrthoDB" id="9789782at2"/>
<dbReference type="PANTHER" id="PTHR43156">
    <property type="entry name" value="STAGE II SPORULATION PROTEIN E-RELATED"/>
    <property type="match status" value="1"/>
</dbReference>
<feature type="transmembrane region" description="Helical" evidence="2">
    <location>
        <begin position="388"/>
        <end position="405"/>
    </location>
</feature>
<gene>
    <name evidence="5" type="ORF">COO09_13780</name>
</gene>
<reference evidence="5 6" key="1">
    <citation type="submission" date="2017-09" db="EMBL/GenBank/DDBJ databases">
        <title>The Catabolism of 3,6-Dichlorosalicylic acid is Initiated by the Cytochrome P450 Monooxygenase DsmABC in Rhizorhabdus dicambivorans Ndbn-20.</title>
        <authorList>
            <person name="Na L."/>
        </authorList>
    </citation>
    <scope>NUCLEOTIDE SEQUENCE [LARGE SCALE GENOMIC DNA]</scope>
    <source>
        <strain evidence="5 6">Ndbn-20m</strain>
    </source>
</reference>
<dbReference type="Pfam" id="PF05226">
    <property type="entry name" value="CHASE2"/>
    <property type="match status" value="1"/>
</dbReference>
<dbReference type="InterPro" id="IPR036457">
    <property type="entry name" value="PPM-type-like_dom_sf"/>
</dbReference>
<proteinExistence type="predicted"/>
<feature type="domain" description="CHASE2" evidence="4">
    <location>
        <begin position="24"/>
        <end position="353"/>
    </location>
</feature>
<evidence type="ECO:0000259" key="3">
    <source>
        <dbReference type="SMART" id="SM00331"/>
    </source>
</evidence>
<evidence type="ECO:0000313" key="6">
    <source>
        <dbReference type="Proteomes" id="UP000218934"/>
    </source>
</evidence>
<dbReference type="Pfam" id="PF07228">
    <property type="entry name" value="SpoIIE"/>
    <property type="match status" value="1"/>
</dbReference>
<evidence type="ECO:0000256" key="1">
    <source>
        <dbReference type="ARBA" id="ARBA00022801"/>
    </source>
</evidence>
<dbReference type="EMBL" id="NWUF01000013">
    <property type="protein sequence ID" value="PCE41588.1"/>
    <property type="molecule type" value="Genomic_DNA"/>
</dbReference>
<dbReference type="InterPro" id="IPR007890">
    <property type="entry name" value="CHASE2"/>
</dbReference>
<accession>A0A2A4FVW4</accession>
<sequence length="670" mass="71639">MTRRIWIAGIVALLLEAALSAMSGEAMRRPLFDWWQRAAPRDLSGTRVHVVLIDAESIAEVGPWPWPRYHMGRLTEQIAARRPSAIGFDMTFPEPDRVRPDLFARLYPELSPEAAAEVQALPPMDKLFGQVIGGAPVVLGRAGVADDGGDPAQLIVDPEIKGKLPPRLPDYPRAIANIPELEPWALGHGLLNGQPDGDGKVRRIPMLVKAGGRPMPSLSLELARVALGEEELRTDAGHVMVGRQHVPVDESGDMLLRFGHFPSTQISSAVDLLRQGFPADAFAGQIVLIGLSATGTPDIVATPLEAEAFGTLVQGQAVDAILRGGWLDRPRWAAPLEWALGALLSLLILLLAARRRWLLLPVGLAIALPIGCWLAFDLGSLLIDPLRPLLLAGATALGVAAATFVEARRERERLRGALVQEQIASAATGAELQAARSIQLGMLPPREDLAAFDPRLDIDALLEPAKSIGGDLYDVIRIDADRVAFLVGDVTGKGVPAALFMALSKALAKSVVLRGVPSLADAAFILNEELMRDNSESMNVTMLIGIIDLSSGETVLMSAGHEDPLHIGRDGAIAIHKLDGGPPFCIVDFPYPDEPMKLAPGETLVIISDGVSEAQNGAGALFGHERLLEALQGKASATAMVDAMRDAVRVFEEGTDPTDDLTVMAIRYLG</sequence>
<dbReference type="KEGG" id="rdi:CMV14_08850"/>
<feature type="domain" description="PPM-type phosphatase" evidence="3">
    <location>
        <begin position="453"/>
        <end position="668"/>
    </location>
</feature>
<dbReference type="AlphaFoldDB" id="A0A2A4FVW4"/>
<keyword evidence="1" id="KW-0378">Hydrolase</keyword>
<dbReference type="Gene3D" id="3.60.40.10">
    <property type="entry name" value="PPM-type phosphatase domain"/>
    <property type="match status" value="1"/>
</dbReference>
<feature type="transmembrane region" description="Helical" evidence="2">
    <location>
        <begin position="332"/>
        <end position="351"/>
    </location>
</feature>
<dbReference type="PANTHER" id="PTHR43156:SF2">
    <property type="entry name" value="STAGE II SPORULATION PROTEIN E"/>
    <property type="match status" value="1"/>
</dbReference>
<dbReference type="RefSeq" id="WP_066964232.1">
    <property type="nucleotide sequence ID" value="NZ_CP023449.1"/>
</dbReference>
<keyword evidence="2" id="KW-0812">Transmembrane</keyword>
<keyword evidence="2" id="KW-1133">Transmembrane helix</keyword>